<protein>
    <submittedName>
        <fullName evidence="3">Uncharacterized protein</fullName>
    </submittedName>
</protein>
<accession>A0AAW0CQG3</accession>
<sequence>MSEAIKWYPQLKQAFKNIVPVGVALNKTQPYVENDYSLPTFEQYIGGTTETEGPASDSPASSNPSNSGGSSSAPSGTSSTKPTTSGVSASKPTASSGPNSGTVKSEKSSGIVSALPSLIGSILPLLLVALSL</sequence>
<keyword evidence="2" id="KW-1133">Transmembrane helix</keyword>
<proteinExistence type="predicted"/>
<keyword evidence="2" id="KW-0472">Membrane</keyword>
<evidence type="ECO:0000313" key="4">
    <source>
        <dbReference type="Proteomes" id="UP001383192"/>
    </source>
</evidence>
<evidence type="ECO:0000256" key="2">
    <source>
        <dbReference type="SAM" id="Phobius"/>
    </source>
</evidence>
<feature type="compositionally biased region" description="Polar residues" evidence="1">
    <location>
        <begin position="90"/>
        <end position="108"/>
    </location>
</feature>
<name>A0AAW0CQG3_9AGAR</name>
<keyword evidence="4" id="KW-1185">Reference proteome</keyword>
<dbReference type="EMBL" id="JAYKXP010000036">
    <property type="protein sequence ID" value="KAK7040727.1"/>
    <property type="molecule type" value="Genomic_DNA"/>
</dbReference>
<organism evidence="3 4">
    <name type="scientific">Paramarasmius palmivorus</name>
    <dbReference type="NCBI Taxonomy" id="297713"/>
    <lineage>
        <taxon>Eukaryota</taxon>
        <taxon>Fungi</taxon>
        <taxon>Dikarya</taxon>
        <taxon>Basidiomycota</taxon>
        <taxon>Agaricomycotina</taxon>
        <taxon>Agaricomycetes</taxon>
        <taxon>Agaricomycetidae</taxon>
        <taxon>Agaricales</taxon>
        <taxon>Marasmiineae</taxon>
        <taxon>Marasmiaceae</taxon>
        <taxon>Paramarasmius</taxon>
    </lineage>
</organism>
<dbReference type="AlphaFoldDB" id="A0AAW0CQG3"/>
<reference evidence="3 4" key="1">
    <citation type="submission" date="2024-01" db="EMBL/GenBank/DDBJ databases">
        <title>A draft genome for a cacao thread blight-causing isolate of Paramarasmius palmivorus.</title>
        <authorList>
            <person name="Baruah I.K."/>
            <person name="Bukari Y."/>
            <person name="Amoako-Attah I."/>
            <person name="Meinhardt L.W."/>
            <person name="Bailey B.A."/>
            <person name="Cohen S.P."/>
        </authorList>
    </citation>
    <scope>NUCLEOTIDE SEQUENCE [LARGE SCALE GENOMIC DNA]</scope>
    <source>
        <strain evidence="3 4">GH-12</strain>
    </source>
</reference>
<gene>
    <name evidence="3" type="ORF">VNI00_009633</name>
</gene>
<comment type="caution">
    <text evidence="3">The sequence shown here is derived from an EMBL/GenBank/DDBJ whole genome shotgun (WGS) entry which is preliminary data.</text>
</comment>
<feature type="region of interest" description="Disordered" evidence="1">
    <location>
        <begin position="43"/>
        <end position="108"/>
    </location>
</feature>
<feature type="transmembrane region" description="Helical" evidence="2">
    <location>
        <begin position="110"/>
        <end position="130"/>
    </location>
</feature>
<feature type="compositionally biased region" description="Low complexity" evidence="1">
    <location>
        <begin position="53"/>
        <end position="88"/>
    </location>
</feature>
<evidence type="ECO:0000313" key="3">
    <source>
        <dbReference type="EMBL" id="KAK7040727.1"/>
    </source>
</evidence>
<dbReference type="Proteomes" id="UP001383192">
    <property type="component" value="Unassembled WGS sequence"/>
</dbReference>
<keyword evidence="2" id="KW-0812">Transmembrane</keyword>
<evidence type="ECO:0000256" key="1">
    <source>
        <dbReference type="SAM" id="MobiDB-lite"/>
    </source>
</evidence>